<dbReference type="GO" id="GO:0046677">
    <property type="term" value="P:response to antibiotic"/>
    <property type="evidence" value="ECO:0007669"/>
    <property type="project" value="UniProtKB-KW"/>
</dbReference>
<evidence type="ECO:0000256" key="8">
    <source>
        <dbReference type="ARBA" id="ARBA00023251"/>
    </source>
</evidence>
<keyword evidence="12" id="KW-1185">Reference proteome</keyword>
<dbReference type="InterPro" id="IPR003439">
    <property type="entry name" value="ABC_transporter-like_ATP-bd"/>
</dbReference>
<keyword evidence="8" id="KW-0046">Antibiotic resistance</keyword>
<dbReference type="GO" id="GO:0043215">
    <property type="term" value="P:daunorubicin transport"/>
    <property type="evidence" value="ECO:0007669"/>
    <property type="project" value="InterPro"/>
</dbReference>
<dbReference type="PANTHER" id="PTHR42711:SF19">
    <property type="entry name" value="DOXORUBICIN RESISTANCE ATP-BINDING PROTEIN DRRA"/>
    <property type="match status" value="1"/>
</dbReference>
<dbReference type="RefSeq" id="WP_110315357.1">
    <property type="nucleotide sequence ID" value="NZ_QJJU01000003.1"/>
</dbReference>
<dbReference type="EMBL" id="QJJU01000003">
    <property type="protein sequence ID" value="PXX11314.1"/>
    <property type="molecule type" value="Genomic_DNA"/>
</dbReference>
<dbReference type="InterPro" id="IPR005894">
    <property type="entry name" value="DrrA"/>
</dbReference>
<keyword evidence="4" id="KW-0547">Nucleotide-binding</keyword>
<dbReference type="InterPro" id="IPR027417">
    <property type="entry name" value="P-loop_NTPase"/>
</dbReference>
<dbReference type="Proteomes" id="UP000247781">
    <property type="component" value="Unassembled WGS sequence"/>
</dbReference>
<keyword evidence="7" id="KW-0472">Membrane</keyword>
<evidence type="ECO:0000256" key="7">
    <source>
        <dbReference type="ARBA" id="ARBA00023136"/>
    </source>
</evidence>
<keyword evidence="6" id="KW-1278">Translocase</keyword>
<dbReference type="Pfam" id="PF00005">
    <property type="entry name" value="ABC_tran"/>
    <property type="match status" value="1"/>
</dbReference>
<dbReference type="GO" id="GO:0005524">
    <property type="term" value="F:ATP binding"/>
    <property type="evidence" value="ECO:0007669"/>
    <property type="project" value="UniProtKB-KW"/>
</dbReference>
<dbReference type="GO" id="GO:0005886">
    <property type="term" value="C:plasma membrane"/>
    <property type="evidence" value="ECO:0007669"/>
    <property type="project" value="UniProtKB-SubCell"/>
</dbReference>
<gene>
    <name evidence="11" type="ORF">C8E89_103403</name>
</gene>
<organism evidence="11 12">
    <name type="scientific">Mycolicibacterium moriokaense</name>
    <dbReference type="NCBI Taxonomy" id="39691"/>
    <lineage>
        <taxon>Bacteria</taxon>
        <taxon>Bacillati</taxon>
        <taxon>Actinomycetota</taxon>
        <taxon>Actinomycetes</taxon>
        <taxon>Mycobacteriales</taxon>
        <taxon>Mycobacteriaceae</taxon>
        <taxon>Mycolicibacterium</taxon>
    </lineage>
</organism>
<comment type="subcellular location">
    <subcellularLocation>
        <location evidence="1">Cell membrane</location>
        <topology evidence="1">Peripheral membrane protein</topology>
        <orientation evidence="1">Cytoplasmic side</orientation>
    </subcellularLocation>
</comment>
<dbReference type="InterPro" id="IPR017871">
    <property type="entry name" value="ABC_transporter-like_CS"/>
</dbReference>
<dbReference type="SUPFAM" id="SSF52540">
    <property type="entry name" value="P-loop containing nucleoside triphosphate hydrolases"/>
    <property type="match status" value="1"/>
</dbReference>
<dbReference type="PANTHER" id="PTHR42711">
    <property type="entry name" value="ABC TRANSPORTER ATP-BINDING PROTEIN"/>
    <property type="match status" value="1"/>
</dbReference>
<evidence type="ECO:0000256" key="4">
    <source>
        <dbReference type="ARBA" id="ARBA00022741"/>
    </source>
</evidence>
<keyword evidence="2" id="KW-0813">Transport</keyword>
<comment type="similarity">
    <text evidence="9">Belongs to the ABC transporter superfamily. Drug exporter-1 (DrugE1) (TC 3.A.1.105) family.</text>
</comment>
<dbReference type="GO" id="GO:0016887">
    <property type="term" value="F:ATP hydrolysis activity"/>
    <property type="evidence" value="ECO:0007669"/>
    <property type="project" value="InterPro"/>
</dbReference>
<name>A0A318HKG5_9MYCO</name>
<dbReference type="NCBIfam" id="TIGR01188">
    <property type="entry name" value="drrA"/>
    <property type="match status" value="1"/>
</dbReference>
<dbReference type="Gene3D" id="3.40.50.300">
    <property type="entry name" value="P-loop containing nucleotide triphosphate hydrolases"/>
    <property type="match status" value="1"/>
</dbReference>
<dbReference type="SMART" id="SM00382">
    <property type="entry name" value="AAA"/>
    <property type="match status" value="1"/>
</dbReference>
<evidence type="ECO:0000313" key="12">
    <source>
        <dbReference type="Proteomes" id="UP000247781"/>
    </source>
</evidence>
<dbReference type="OrthoDB" id="9804819at2"/>
<accession>A0A318HKG5</accession>
<reference evidence="11 12" key="2">
    <citation type="submission" date="2018-06" db="EMBL/GenBank/DDBJ databases">
        <title>Sequencing of bacterial isolates from soil warming experiment in Harvard Forest, Massachusetts, USA.</title>
        <authorList>
            <person name="Deangelis K.PhD."/>
        </authorList>
    </citation>
    <scope>NUCLEOTIDE SEQUENCE [LARGE SCALE GENOMIC DNA]</scope>
    <source>
        <strain evidence="11 12">GAS496</strain>
    </source>
</reference>
<evidence type="ECO:0000256" key="3">
    <source>
        <dbReference type="ARBA" id="ARBA00022475"/>
    </source>
</evidence>
<evidence type="ECO:0000256" key="2">
    <source>
        <dbReference type="ARBA" id="ARBA00022448"/>
    </source>
</evidence>
<evidence type="ECO:0000313" key="11">
    <source>
        <dbReference type="EMBL" id="PXX11314.1"/>
    </source>
</evidence>
<feature type="domain" description="ABC transporter" evidence="10">
    <location>
        <begin position="6"/>
        <end position="237"/>
    </location>
</feature>
<dbReference type="AlphaFoldDB" id="A0A318HKG5"/>
<evidence type="ECO:0000256" key="5">
    <source>
        <dbReference type="ARBA" id="ARBA00022840"/>
    </source>
</evidence>
<comment type="caution">
    <text evidence="11">The sequence shown here is derived from an EMBL/GenBank/DDBJ whole genome shotgun (WGS) entry which is preliminary data.</text>
</comment>
<reference evidence="12" key="1">
    <citation type="submission" date="2018-05" db="EMBL/GenBank/DDBJ databases">
        <authorList>
            <person name="Deangelis K."/>
            <person name="Huntemann M."/>
            <person name="Clum A."/>
            <person name="Pillay M."/>
            <person name="Palaniappan K."/>
            <person name="Varghese N."/>
            <person name="Mikhailova N."/>
            <person name="Stamatis D."/>
            <person name="Reddy T."/>
            <person name="Daum C."/>
            <person name="Shapiro N."/>
            <person name="Ivanova N."/>
            <person name="Kyrpides N."/>
            <person name="Woyke T."/>
        </authorList>
    </citation>
    <scope>NUCLEOTIDE SEQUENCE [LARGE SCALE GENOMIC DNA]</scope>
    <source>
        <strain evidence="12">GAS496</strain>
    </source>
</reference>
<evidence type="ECO:0000256" key="9">
    <source>
        <dbReference type="ARBA" id="ARBA00049985"/>
    </source>
</evidence>
<protein>
    <submittedName>
        <fullName evidence="11">ABC-2 type transport system ATP-binding protein</fullName>
    </submittedName>
</protein>
<dbReference type="PROSITE" id="PS00211">
    <property type="entry name" value="ABC_TRANSPORTER_1"/>
    <property type="match status" value="1"/>
</dbReference>
<evidence type="ECO:0000256" key="6">
    <source>
        <dbReference type="ARBA" id="ARBA00022967"/>
    </source>
</evidence>
<evidence type="ECO:0000259" key="10">
    <source>
        <dbReference type="PROSITE" id="PS50893"/>
    </source>
</evidence>
<dbReference type="GO" id="GO:1900753">
    <property type="term" value="P:doxorubicin transport"/>
    <property type="evidence" value="ECO:0007669"/>
    <property type="project" value="InterPro"/>
</dbReference>
<evidence type="ECO:0000256" key="1">
    <source>
        <dbReference type="ARBA" id="ARBA00004413"/>
    </source>
</evidence>
<sequence length="320" mass="34115">MPDVAIECRDLAKAFGKSSPALQGVSFTVARASVCALLGHNGAGKTTTINILSTLVRPTAGSATVAGFDVERESADVRSSIGVTGQAAALDEFLSGRENLMLFAQLRGLRHRHARQRADELIDRFDMGHAADRRVSTYSGGMRRRIDIAVALVVPPRVLFLDEPTTGLDPRSRRDVWDLVSALRHQDVTVLLTTQYLEEADVLSDSIIVLNSGRVVASGTADDLKCRVGVSYCQVTPADPMNLTEIATALADFAAFGTGCDTLIDHQAAAVSVPAPDGVATFGEVFRRLDGLGIELADISLRKPSLDEAFLSLTSPPVTV</sequence>
<keyword evidence="3" id="KW-1003">Cell membrane</keyword>
<dbReference type="InterPro" id="IPR003593">
    <property type="entry name" value="AAA+_ATPase"/>
</dbReference>
<proteinExistence type="inferred from homology"/>
<dbReference type="PROSITE" id="PS50893">
    <property type="entry name" value="ABC_TRANSPORTER_2"/>
    <property type="match status" value="1"/>
</dbReference>
<dbReference type="InterPro" id="IPR050763">
    <property type="entry name" value="ABC_transporter_ATP-binding"/>
</dbReference>
<keyword evidence="5 11" id="KW-0067">ATP-binding</keyword>